<name>A0ABR4IT61_9EURO</name>
<keyword evidence="3 6" id="KW-1133">Transmembrane helix</keyword>
<sequence length="193" mass="21336">MCGHPDYHTMFVNWAAYGRLSCLFVLSLCLVRLSQLAFIYRLSKISNSKKWAQYAVLTVGTFVAGGSFTLMCCFIFACQPISKTWDVSLKGKCIDRSAIYLSVAIFNIFSDIFLLGAPLPLLASLQVSKNQRIRSAILFGLACIRTIITGAVRLWLTIPLLGTADLTYAIAPIALLVYVHLSNSVIPLDKKTF</sequence>
<accession>A0ABR4IT61</accession>
<dbReference type="Proteomes" id="UP001610446">
    <property type="component" value="Unassembled WGS sequence"/>
</dbReference>
<evidence type="ECO:0000256" key="1">
    <source>
        <dbReference type="ARBA" id="ARBA00004141"/>
    </source>
</evidence>
<evidence type="ECO:0000256" key="3">
    <source>
        <dbReference type="ARBA" id="ARBA00022989"/>
    </source>
</evidence>
<evidence type="ECO:0000256" key="2">
    <source>
        <dbReference type="ARBA" id="ARBA00022692"/>
    </source>
</evidence>
<comment type="caution">
    <text evidence="8">The sequence shown here is derived from an EMBL/GenBank/DDBJ whole genome shotgun (WGS) entry which is preliminary data.</text>
</comment>
<feature type="transmembrane region" description="Helical" evidence="6">
    <location>
        <begin position="97"/>
        <end position="123"/>
    </location>
</feature>
<evidence type="ECO:0000256" key="6">
    <source>
        <dbReference type="SAM" id="Phobius"/>
    </source>
</evidence>
<comment type="similarity">
    <text evidence="5">Belongs to the SAT4 family.</text>
</comment>
<feature type="domain" description="Rhodopsin" evidence="7">
    <location>
        <begin position="15"/>
        <end position="186"/>
    </location>
</feature>
<organism evidence="8 9">
    <name type="scientific">Aspergillus pseudoustus</name>
    <dbReference type="NCBI Taxonomy" id="1810923"/>
    <lineage>
        <taxon>Eukaryota</taxon>
        <taxon>Fungi</taxon>
        <taxon>Dikarya</taxon>
        <taxon>Ascomycota</taxon>
        <taxon>Pezizomycotina</taxon>
        <taxon>Eurotiomycetes</taxon>
        <taxon>Eurotiomycetidae</taxon>
        <taxon>Eurotiales</taxon>
        <taxon>Aspergillaceae</taxon>
        <taxon>Aspergillus</taxon>
        <taxon>Aspergillus subgen. Nidulantes</taxon>
    </lineage>
</organism>
<feature type="transmembrane region" description="Helical" evidence="6">
    <location>
        <begin position="54"/>
        <end position="77"/>
    </location>
</feature>
<feature type="transmembrane region" description="Helical" evidence="6">
    <location>
        <begin position="135"/>
        <end position="156"/>
    </location>
</feature>
<dbReference type="InterPro" id="IPR049326">
    <property type="entry name" value="Rhodopsin_dom_fungi"/>
</dbReference>
<keyword evidence="4 6" id="KW-0472">Membrane</keyword>
<comment type="subcellular location">
    <subcellularLocation>
        <location evidence="1">Membrane</location>
        <topology evidence="1">Multi-pass membrane protein</topology>
    </subcellularLocation>
</comment>
<dbReference type="PANTHER" id="PTHR33048">
    <property type="entry name" value="PTH11-LIKE INTEGRAL MEMBRANE PROTEIN (AFU_ORTHOLOGUE AFUA_5G11245)"/>
    <property type="match status" value="1"/>
</dbReference>
<proteinExistence type="inferred from homology"/>
<feature type="transmembrane region" description="Helical" evidence="6">
    <location>
        <begin position="168"/>
        <end position="188"/>
    </location>
</feature>
<evidence type="ECO:0000259" key="7">
    <source>
        <dbReference type="Pfam" id="PF20684"/>
    </source>
</evidence>
<dbReference type="Pfam" id="PF20684">
    <property type="entry name" value="Fung_rhodopsin"/>
    <property type="match status" value="1"/>
</dbReference>
<dbReference type="InterPro" id="IPR052337">
    <property type="entry name" value="SAT4-like"/>
</dbReference>
<dbReference type="EMBL" id="JBFXLU010000295">
    <property type="protein sequence ID" value="KAL2830955.1"/>
    <property type="molecule type" value="Genomic_DNA"/>
</dbReference>
<evidence type="ECO:0000256" key="4">
    <source>
        <dbReference type="ARBA" id="ARBA00023136"/>
    </source>
</evidence>
<feature type="transmembrane region" description="Helical" evidence="6">
    <location>
        <begin position="14"/>
        <end position="33"/>
    </location>
</feature>
<keyword evidence="2 6" id="KW-0812">Transmembrane</keyword>
<evidence type="ECO:0000313" key="9">
    <source>
        <dbReference type="Proteomes" id="UP001610446"/>
    </source>
</evidence>
<evidence type="ECO:0000313" key="8">
    <source>
        <dbReference type="EMBL" id="KAL2830955.1"/>
    </source>
</evidence>
<reference evidence="8 9" key="1">
    <citation type="submission" date="2024-07" db="EMBL/GenBank/DDBJ databases">
        <title>Section-level genome sequencing and comparative genomics of Aspergillus sections Usti and Cavernicolus.</title>
        <authorList>
            <consortium name="Lawrence Berkeley National Laboratory"/>
            <person name="Nybo J.L."/>
            <person name="Vesth T.C."/>
            <person name="Theobald S."/>
            <person name="Frisvad J.C."/>
            <person name="Larsen T.O."/>
            <person name="Kjaerboelling I."/>
            <person name="Rothschild-Mancinelli K."/>
            <person name="Lyhne E.K."/>
            <person name="Kogle M.E."/>
            <person name="Barry K."/>
            <person name="Clum A."/>
            <person name="Na H."/>
            <person name="Ledsgaard L."/>
            <person name="Lin J."/>
            <person name="Lipzen A."/>
            <person name="Kuo A."/>
            <person name="Riley R."/>
            <person name="Mondo S."/>
            <person name="Labutti K."/>
            <person name="Haridas S."/>
            <person name="Pangalinan J."/>
            <person name="Salamov A.A."/>
            <person name="Simmons B.A."/>
            <person name="Magnuson J.K."/>
            <person name="Chen J."/>
            <person name="Drula E."/>
            <person name="Henrissat B."/>
            <person name="Wiebenga A."/>
            <person name="Lubbers R.J."/>
            <person name="Gomes A.C."/>
            <person name="Makela M.R."/>
            <person name="Stajich J."/>
            <person name="Grigoriev I.V."/>
            <person name="Mortensen U.H."/>
            <person name="De Vries R.P."/>
            <person name="Baker S.E."/>
            <person name="Andersen M.R."/>
        </authorList>
    </citation>
    <scope>NUCLEOTIDE SEQUENCE [LARGE SCALE GENOMIC DNA]</scope>
    <source>
        <strain evidence="8 9">CBS 123904</strain>
    </source>
</reference>
<gene>
    <name evidence="8" type="ORF">BJY01DRAFT_240264</name>
</gene>
<dbReference type="PANTHER" id="PTHR33048:SF124">
    <property type="entry name" value="INTEGRAL MEMBRANE PROTEIN"/>
    <property type="match status" value="1"/>
</dbReference>
<keyword evidence="9" id="KW-1185">Reference proteome</keyword>
<protein>
    <recommendedName>
        <fullName evidence="7">Rhodopsin domain-containing protein</fullName>
    </recommendedName>
</protein>
<evidence type="ECO:0000256" key="5">
    <source>
        <dbReference type="ARBA" id="ARBA00038359"/>
    </source>
</evidence>